<evidence type="ECO:0000313" key="4">
    <source>
        <dbReference type="Proteomes" id="UP000452235"/>
    </source>
</evidence>
<dbReference type="Gene3D" id="3.20.20.140">
    <property type="entry name" value="Metal-dependent hydrolases"/>
    <property type="match status" value="1"/>
</dbReference>
<accession>A0A5M3YKV8</accession>
<dbReference type="Proteomes" id="UP000452235">
    <property type="component" value="Unassembled WGS sequence"/>
</dbReference>
<organism evidence="3 4">
    <name type="scientific">Aspergillus terreus</name>
    <dbReference type="NCBI Taxonomy" id="33178"/>
    <lineage>
        <taxon>Eukaryota</taxon>
        <taxon>Fungi</taxon>
        <taxon>Dikarya</taxon>
        <taxon>Ascomycota</taxon>
        <taxon>Pezizomycotina</taxon>
        <taxon>Eurotiomycetes</taxon>
        <taxon>Eurotiomycetidae</taxon>
        <taxon>Eurotiales</taxon>
        <taxon>Aspergillaceae</taxon>
        <taxon>Aspergillus</taxon>
        <taxon>Aspergillus subgen. Circumdati</taxon>
    </lineage>
</organism>
<dbReference type="EC" id="3.4.13.19" evidence="2"/>
<evidence type="ECO:0000313" key="3">
    <source>
        <dbReference type="EMBL" id="GFF11889.1"/>
    </source>
</evidence>
<dbReference type="InterPro" id="IPR032466">
    <property type="entry name" value="Metal_Hydrolase"/>
</dbReference>
<comment type="cofactor">
    <cofactor evidence="2">
        <name>Zn(2+)</name>
        <dbReference type="ChEBI" id="CHEBI:29105"/>
    </cofactor>
</comment>
<comment type="similarity">
    <text evidence="2">Belongs to the metallo-dependent hydrolases superfamily. Peptidase M19 family.</text>
</comment>
<dbReference type="GO" id="GO:0070573">
    <property type="term" value="F:metallodipeptidase activity"/>
    <property type="evidence" value="ECO:0007669"/>
    <property type="project" value="InterPro"/>
</dbReference>
<sequence length="124" mass="13246">MIGDSIATLRNLCELGVRYATLTHNCHNSYADAAMVDVASGVSAAAEPYWGGVSPLGQALIKMNRMGMMVDLSHTSFDTMRDTLGGPPGKGWDGSLAPSIFSHSSSYALCPHPRNVPDDVLHRQ</sequence>
<keyword evidence="1 2" id="KW-0224">Dipeptidase</keyword>
<dbReference type="OrthoDB" id="445695at2759"/>
<keyword evidence="2" id="KW-0378">Hydrolase</keyword>
<dbReference type="GO" id="GO:0046872">
    <property type="term" value="F:metal ion binding"/>
    <property type="evidence" value="ECO:0007669"/>
    <property type="project" value="UniProtKB-UniRule"/>
</dbReference>
<keyword evidence="2" id="KW-0862">Zinc</keyword>
<dbReference type="PROSITE" id="PS51365">
    <property type="entry name" value="RENAL_DIPEPTIDASE_2"/>
    <property type="match status" value="1"/>
</dbReference>
<protein>
    <recommendedName>
        <fullName evidence="2">Dipeptidase</fullName>
        <ecNumber evidence="2">3.4.13.19</ecNumber>
    </recommendedName>
</protein>
<keyword evidence="2" id="KW-0482">Metalloprotease</keyword>
<dbReference type="AlphaFoldDB" id="A0A5M3YKV8"/>
<dbReference type="InterPro" id="IPR008257">
    <property type="entry name" value="Pept_M19"/>
</dbReference>
<dbReference type="GO" id="GO:0006508">
    <property type="term" value="P:proteolysis"/>
    <property type="evidence" value="ECO:0007669"/>
    <property type="project" value="UniProtKB-KW"/>
</dbReference>
<comment type="caution">
    <text evidence="3">The sequence shown here is derived from an EMBL/GenBank/DDBJ whole genome shotgun (WGS) entry which is preliminary data.</text>
</comment>
<evidence type="ECO:0000256" key="1">
    <source>
        <dbReference type="ARBA" id="ARBA00022997"/>
    </source>
</evidence>
<dbReference type="EMBL" id="BLJY01000001">
    <property type="protein sequence ID" value="GFF11889.1"/>
    <property type="molecule type" value="Genomic_DNA"/>
</dbReference>
<keyword evidence="4" id="KW-1185">Reference proteome</keyword>
<proteinExistence type="inferred from homology"/>
<dbReference type="PANTHER" id="PTHR10443">
    <property type="entry name" value="MICROSOMAL DIPEPTIDASE"/>
    <property type="match status" value="1"/>
</dbReference>
<dbReference type="VEuPathDB" id="FungiDB:ATEG_05010"/>
<reference evidence="3 4" key="1">
    <citation type="submission" date="2020-01" db="EMBL/GenBank/DDBJ databases">
        <title>Aspergillus terreus IFO 6365 whole genome shotgun sequence.</title>
        <authorList>
            <person name="Kanamasa S."/>
            <person name="Takahashi H."/>
        </authorList>
    </citation>
    <scope>NUCLEOTIDE SEQUENCE [LARGE SCALE GENOMIC DNA]</scope>
    <source>
        <strain evidence="3 4">IFO 6365</strain>
    </source>
</reference>
<keyword evidence="2" id="KW-0479">Metal-binding</keyword>
<gene>
    <name evidence="3" type="ORF">ATEIFO6365_0001010900</name>
</gene>
<dbReference type="PANTHER" id="PTHR10443:SF12">
    <property type="entry name" value="DIPEPTIDASE"/>
    <property type="match status" value="1"/>
</dbReference>
<dbReference type="Pfam" id="PF01244">
    <property type="entry name" value="Peptidase_M19"/>
    <property type="match status" value="1"/>
</dbReference>
<name>A0A5M3YKV8_ASPTE</name>
<comment type="catalytic activity">
    <reaction evidence="2">
        <text>an L-aminoacyl-L-amino acid + H2O = 2 an L-alpha-amino acid</text>
        <dbReference type="Rhea" id="RHEA:48940"/>
        <dbReference type="ChEBI" id="CHEBI:15377"/>
        <dbReference type="ChEBI" id="CHEBI:59869"/>
        <dbReference type="ChEBI" id="CHEBI:77460"/>
        <dbReference type="EC" id="3.4.13.19"/>
    </reaction>
</comment>
<keyword evidence="2" id="KW-0645">Protease</keyword>
<evidence type="ECO:0000256" key="2">
    <source>
        <dbReference type="RuleBase" id="RU341113"/>
    </source>
</evidence>
<dbReference type="SUPFAM" id="SSF51556">
    <property type="entry name" value="Metallo-dependent hydrolases"/>
    <property type="match status" value="1"/>
</dbReference>